<evidence type="ECO:0000256" key="2">
    <source>
        <dbReference type="ARBA" id="ARBA00005634"/>
    </source>
</evidence>
<dbReference type="InterPro" id="IPR045175">
    <property type="entry name" value="M28_fam"/>
</dbReference>
<keyword evidence="6" id="KW-0479">Metal-binding</keyword>
<evidence type="ECO:0000256" key="1">
    <source>
        <dbReference type="ARBA" id="ARBA00001947"/>
    </source>
</evidence>
<name>A0A433P5L1_9FUNG</name>
<dbReference type="AlphaFoldDB" id="A0A433P5L1"/>
<comment type="caution">
    <text evidence="8">The sequence shown here is derived from an EMBL/GenBank/DDBJ whole genome shotgun (WGS) entry which is preliminary data.</text>
</comment>
<evidence type="ECO:0000256" key="5">
    <source>
        <dbReference type="ARBA" id="ARBA00022833"/>
    </source>
</evidence>
<evidence type="ECO:0000313" key="8">
    <source>
        <dbReference type="EMBL" id="RUS12826.1"/>
    </source>
</evidence>
<reference evidence="8 9" key="1">
    <citation type="journal article" date="2018" name="New Phytol.">
        <title>Phylogenomics of Endogonaceae and evolution of mycorrhizas within Mucoromycota.</title>
        <authorList>
            <person name="Chang Y."/>
            <person name="Desiro A."/>
            <person name="Na H."/>
            <person name="Sandor L."/>
            <person name="Lipzen A."/>
            <person name="Clum A."/>
            <person name="Barry K."/>
            <person name="Grigoriev I.V."/>
            <person name="Martin F.M."/>
            <person name="Stajich J.E."/>
            <person name="Smith M.E."/>
            <person name="Bonito G."/>
            <person name="Spatafora J.W."/>
        </authorList>
    </citation>
    <scope>NUCLEOTIDE SEQUENCE [LARGE SCALE GENOMIC DNA]</scope>
    <source>
        <strain evidence="8 9">AD002</strain>
    </source>
</reference>
<sequence>MTIPVVAASHSLGKTLAMIAGEGGLVDLATNTKITLHHTYNVLCIGHRGDDDQRVLVGAHLDSVPAGLGLVDNASGSATLLEILLVLNTHHPKYHPRNKIVFAWWGAEEVGLLGSRHYVRSLSPEERSKIALNLNFDMLASPNGVPFIHNGTDAPLVIRNASLQLQRGFEQFFHRKGRPYEITDMVIGSDFLPFLEGGIPAVRVSIWGWIMMHINLAKVVCVSFGNRRSPYWRWGAQNRRAEAYVWRIREHTNGSVLP</sequence>
<evidence type="ECO:0000259" key="7">
    <source>
        <dbReference type="Pfam" id="PF04389"/>
    </source>
</evidence>
<dbReference type="PANTHER" id="PTHR12147">
    <property type="entry name" value="METALLOPEPTIDASE M28 FAMILY MEMBER"/>
    <property type="match status" value="1"/>
</dbReference>
<dbReference type="EC" id="3.4.-.-" evidence="6"/>
<keyword evidence="5 6" id="KW-0862">Zinc</keyword>
<comment type="similarity">
    <text evidence="2">Belongs to the peptidase M28 family. M28B subfamily.</text>
</comment>
<accession>A0A433P5L1</accession>
<dbReference type="PANTHER" id="PTHR12147:SF26">
    <property type="entry name" value="PEPTIDASE M28 DOMAIN-CONTAINING PROTEIN"/>
    <property type="match status" value="1"/>
</dbReference>
<dbReference type="SUPFAM" id="SSF53187">
    <property type="entry name" value="Zn-dependent exopeptidases"/>
    <property type="match status" value="1"/>
</dbReference>
<evidence type="ECO:0000256" key="4">
    <source>
        <dbReference type="ARBA" id="ARBA00022801"/>
    </source>
</evidence>
<evidence type="ECO:0000256" key="3">
    <source>
        <dbReference type="ARBA" id="ARBA00022670"/>
    </source>
</evidence>
<dbReference type="GO" id="GO:0008235">
    <property type="term" value="F:metalloexopeptidase activity"/>
    <property type="evidence" value="ECO:0007669"/>
    <property type="project" value="InterPro"/>
</dbReference>
<keyword evidence="9" id="KW-1185">Reference proteome</keyword>
<comment type="cofactor">
    <cofactor evidence="1">
        <name>Zn(2+)</name>
        <dbReference type="ChEBI" id="CHEBI:29105"/>
    </cofactor>
</comment>
<keyword evidence="3 6" id="KW-0645">Protease</keyword>
<evidence type="ECO:0000313" key="9">
    <source>
        <dbReference type="Proteomes" id="UP000274822"/>
    </source>
</evidence>
<feature type="non-terminal residue" evidence="8">
    <location>
        <position position="258"/>
    </location>
</feature>
<evidence type="ECO:0000256" key="6">
    <source>
        <dbReference type="RuleBase" id="RU361240"/>
    </source>
</evidence>
<protein>
    <recommendedName>
        <fullName evidence="6">Peptide hydrolase</fullName>
        <ecNumber evidence="6">3.4.-.-</ecNumber>
    </recommendedName>
</protein>
<proteinExistence type="inferred from homology"/>
<dbReference type="GO" id="GO:0006508">
    <property type="term" value="P:proteolysis"/>
    <property type="evidence" value="ECO:0007669"/>
    <property type="project" value="UniProtKB-KW"/>
</dbReference>
<organism evidence="8 9">
    <name type="scientific">Jimgerdemannia flammicorona</name>
    <dbReference type="NCBI Taxonomy" id="994334"/>
    <lineage>
        <taxon>Eukaryota</taxon>
        <taxon>Fungi</taxon>
        <taxon>Fungi incertae sedis</taxon>
        <taxon>Mucoromycota</taxon>
        <taxon>Mucoromycotina</taxon>
        <taxon>Endogonomycetes</taxon>
        <taxon>Endogonales</taxon>
        <taxon>Endogonaceae</taxon>
        <taxon>Jimgerdemannia</taxon>
    </lineage>
</organism>
<dbReference type="GO" id="GO:0046872">
    <property type="term" value="F:metal ion binding"/>
    <property type="evidence" value="ECO:0007669"/>
    <property type="project" value="UniProtKB-KW"/>
</dbReference>
<dbReference type="Pfam" id="PF04389">
    <property type="entry name" value="Peptidase_M28"/>
    <property type="match status" value="1"/>
</dbReference>
<gene>
    <name evidence="8" type="ORF">BC938DRAFT_478385</name>
</gene>
<dbReference type="InterPro" id="IPR007484">
    <property type="entry name" value="Peptidase_M28"/>
</dbReference>
<keyword evidence="4 6" id="KW-0378">Hydrolase</keyword>
<feature type="domain" description="Peptidase M28" evidence="7">
    <location>
        <begin position="48"/>
        <end position="204"/>
    </location>
</feature>
<dbReference type="Gene3D" id="3.40.630.10">
    <property type="entry name" value="Zn peptidases"/>
    <property type="match status" value="1"/>
</dbReference>
<dbReference type="Proteomes" id="UP000274822">
    <property type="component" value="Unassembled WGS sequence"/>
</dbReference>
<dbReference type="EMBL" id="RBNJ01032525">
    <property type="protein sequence ID" value="RUS12826.1"/>
    <property type="molecule type" value="Genomic_DNA"/>
</dbReference>